<evidence type="ECO:0000313" key="6">
    <source>
        <dbReference type="Proteomes" id="UP000095651"/>
    </source>
</evidence>
<dbReference type="InterPro" id="IPR000182">
    <property type="entry name" value="GNAT_dom"/>
</dbReference>
<dbReference type="InterPro" id="IPR016181">
    <property type="entry name" value="Acyl_CoA_acyltransferase"/>
</dbReference>
<dbReference type="Proteomes" id="UP000095651">
    <property type="component" value="Unassembled WGS sequence"/>
</dbReference>
<dbReference type="AlphaFoldDB" id="A0A174EAN4"/>
<sequence>MSLKDYLIKKPVLETERLILRELRPEDTDDLREWLSDPGLYLYWGKRPGRHDLNPELLFTAANRKPTKSFHWGIASKKDNKVIGEFWVYLIENDRMAKVSYRLSPVCQGNGLMAEALKSVVDFCFTRTELQRLWTDVDVRNTASCKTLEKAGFTREGCIRQGKMVSSWCDYYLYGLLKTDLLPEHDSQA</sequence>
<dbReference type="SUPFAM" id="SSF55729">
    <property type="entry name" value="Acyl-CoA N-acyltransferases (Nat)"/>
    <property type="match status" value="1"/>
</dbReference>
<keyword evidence="5" id="KW-0689">Ribosomal protein</keyword>
<accession>A0A174EAN4</accession>
<keyword evidence="1 5" id="KW-0808">Transferase</keyword>
<gene>
    <name evidence="5" type="primary">ydaF_2</name>
    <name evidence="5" type="ORF">ERS852407_02528</name>
</gene>
<proteinExistence type="inferred from homology"/>
<reference evidence="5 6" key="1">
    <citation type="submission" date="2015-09" db="EMBL/GenBank/DDBJ databases">
        <authorList>
            <consortium name="Pathogen Informatics"/>
        </authorList>
    </citation>
    <scope>NUCLEOTIDE SEQUENCE [LARGE SCALE GENOMIC DNA]</scope>
    <source>
        <strain evidence="5 6">2789STDY5608850</strain>
    </source>
</reference>
<evidence type="ECO:0000256" key="3">
    <source>
        <dbReference type="ARBA" id="ARBA00038502"/>
    </source>
</evidence>
<dbReference type="PANTHER" id="PTHR43792">
    <property type="entry name" value="GNAT FAMILY, PUTATIVE (AFU_ORTHOLOGUE AFUA_3G00765)-RELATED-RELATED"/>
    <property type="match status" value="1"/>
</dbReference>
<keyword evidence="5" id="KW-0687">Ribonucleoprotein</keyword>
<dbReference type="PROSITE" id="PS51186">
    <property type="entry name" value="GNAT"/>
    <property type="match status" value="1"/>
</dbReference>
<name>A0A174EAN4_9FIRM</name>
<dbReference type="GO" id="GO:0005840">
    <property type="term" value="C:ribosome"/>
    <property type="evidence" value="ECO:0007669"/>
    <property type="project" value="UniProtKB-KW"/>
</dbReference>
<evidence type="ECO:0000256" key="1">
    <source>
        <dbReference type="ARBA" id="ARBA00022679"/>
    </source>
</evidence>
<dbReference type="EC" id="2.3.1.-" evidence="5"/>
<organism evidence="5 6">
    <name type="scientific">Hungatella hathewayi</name>
    <dbReference type="NCBI Taxonomy" id="154046"/>
    <lineage>
        <taxon>Bacteria</taxon>
        <taxon>Bacillati</taxon>
        <taxon>Bacillota</taxon>
        <taxon>Clostridia</taxon>
        <taxon>Lachnospirales</taxon>
        <taxon>Lachnospiraceae</taxon>
        <taxon>Hungatella</taxon>
    </lineage>
</organism>
<dbReference type="RefSeq" id="WP_055655520.1">
    <property type="nucleotide sequence ID" value="NZ_CABIXC010000005.1"/>
</dbReference>
<comment type="similarity">
    <text evidence="3">Belongs to the acetyltransferase family. RimJ subfamily.</text>
</comment>
<evidence type="ECO:0000259" key="4">
    <source>
        <dbReference type="PROSITE" id="PS51186"/>
    </source>
</evidence>
<feature type="domain" description="N-acetyltransferase" evidence="4">
    <location>
        <begin position="18"/>
        <end position="178"/>
    </location>
</feature>
<dbReference type="Pfam" id="PF13302">
    <property type="entry name" value="Acetyltransf_3"/>
    <property type="match status" value="1"/>
</dbReference>
<dbReference type="Gene3D" id="3.40.630.30">
    <property type="match status" value="1"/>
</dbReference>
<protein>
    <submittedName>
        <fullName evidence="5">Acetyltransferase, ribosomal protein N-acetylase</fullName>
        <ecNumber evidence="5">2.3.1.-</ecNumber>
    </submittedName>
</protein>
<keyword evidence="2 5" id="KW-0012">Acyltransferase</keyword>
<dbReference type="GO" id="GO:0016747">
    <property type="term" value="F:acyltransferase activity, transferring groups other than amino-acyl groups"/>
    <property type="evidence" value="ECO:0007669"/>
    <property type="project" value="InterPro"/>
</dbReference>
<dbReference type="InterPro" id="IPR051531">
    <property type="entry name" value="N-acetyltransferase"/>
</dbReference>
<dbReference type="EMBL" id="CYZE01000005">
    <property type="protein sequence ID" value="CUO33509.1"/>
    <property type="molecule type" value="Genomic_DNA"/>
</dbReference>
<evidence type="ECO:0000256" key="2">
    <source>
        <dbReference type="ARBA" id="ARBA00023315"/>
    </source>
</evidence>
<evidence type="ECO:0000313" key="5">
    <source>
        <dbReference type="EMBL" id="CUO33509.1"/>
    </source>
</evidence>
<dbReference type="PANTHER" id="PTHR43792:SF8">
    <property type="entry name" value="[RIBOSOMAL PROTEIN US5]-ALANINE N-ACETYLTRANSFERASE"/>
    <property type="match status" value="1"/>
</dbReference>